<dbReference type="EMBL" id="JAZHXI010000003">
    <property type="protein sequence ID" value="KAL2073652.1"/>
    <property type="molecule type" value="Genomic_DNA"/>
</dbReference>
<organism evidence="1 2">
    <name type="scientific">Oculimacula yallundae</name>
    <dbReference type="NCBI Taxonomy" id="86028"/>
    <lineage>
        <taxon>Eukaryota</taxon>
        <taxon>Fungi</taxon>
        <taxon>Dikarya</taxon>
        <taxon>Ascomycota</taxon>
        <taxon>Pezizomycotina</taxon>
        <taxon>Leotiomycetes</taxon>
        <taxon>Helotiales</taxon>
        <taxon>Ploettnerulaceae</taxon>
        <taxon>Oculimacula</taxon>
    </lineage>
</organism>
<protein>
    <submittedName>
        <fullName evidence="1">Uncharacterized protein</fullName>
    </submittedName>
</protein>
<evidence type="ECO:0000313" key="2">
    <source>
        <dbReference type="Proteomes" id="UP001595075"/>
    </source>
</evidence>
<gene>
    <name evidence="1" type="ORF">VTL71DRAFT_10978</name>
</gene>
<evidence type="ECO:0000313" key="1">
    <source>
        <dbReference type="EMBL" id="KAL2073652.1"/>
    </source>
</evidence>
<sequence>MLTYRKHFNFPDPKILASHCQSRSCASARRTQYNSSKYYDRPTQVALRHKLHRKLSNLAWISGDGANTQIKIPSWHY</sequence>
<name>A0ABR4CVQ2_9HELO</name>
<dbReference type="Proteomes" id="UP001595075">
    <property type="component" value="Unassembled WGS sequence"/>
</dbReference>
<proteinExistence type="predicted"/>
<reference evidence="1 2" key="1">
    <citation type="journal article" date="2024" name="Commun. Biol.">
        <title>Comparative genomic analysis of thermophilic fungi reveals convergent evolutionary adaptations and gene losses.</title>
        <authorList>
            <person name="Steindorff A.S."/>
            <person name="Aguilar-Pontes M.V."/>
            <person name="Robinson A.J."/>
            <person name="Andreopoulos B."/>
            <person name="LaButti K."/>
            <person name="Kuo A."/>
            <person name="Mondo S."/>
            <person name="Riley R."/>
            <person name="Otillar R."/>
            <person name="Haridas S."/>
            <person name="Lipzen A."/>
            <person name="Grimwood J."/>
            <person name="Schmutz J."/>
            <person name="Clum A."/>
            <person name="Reid I.D."/>
            <person name="Moisan M.C."/>
            <person name="Butler G."/>
            <person name="Nguyen T.T.M."/>
            <person name="Dewar K."/>
            <person name="Conant G."/>
            <person name="Drula E."/>
            <person name="Henrissat B."/>
            <person name="Hansel C."/>
            <person name="Singer S."/>
            <person name="Hutchinson M.I."/>
            <person name="de Vries R.P."/>
            <person name="Natvig D.O."/>
            <person name="Powell A.J."/>
            <person name="Tsang A."/>
            <person name="Grigoriev I.V."/>
        </authorList>
    </citation>
    <scope>NUCLEOTIDE SEQUENCE [LARGE SCALE GENOMIC DNA]</scope>
    <source>
        <strain evidence="1 2">CBS 494.80</strain>
    </source>
</reference>
<accession>A0ABR4CVQ2</accession>
<comment type="caution">
    <text evidence="1">The sequence shown here is derived from an EMBL/GenBank/DDBJ whole genome shotgun (WGS) entry which is preliminary data.</text>
</comment>
<keyword evidence="2" id="KW-1185">Reference proteome</keyword>